<dbReference type="PRINTS" id="PR00051">
    <property type="entry name" value="DNAA"/>
</dbReference>
<protein>
    <recommendedName>
        <fullName evidence="7">Chromosomal replication initiator protein DnaA</fullName>
    </recommendedName>
</protein>
<dbReference type="SMART" id="SM00760">
    <property type="entry name" value="Bac_DnaA_C"/>
    <property type="match status" value="1"/>
</dbReference>
<feature type="compositionally biased region" description="Low complexity" evidence="9">
    <location>
        <begin position="128"/>
        <end position="140"/>
    </location>
</feature>
<dbReference type="SMART" id="SM00382">
    <property type="entry name" value="AAA"/>
    <property type="match status" value="1"/>
</dbReference>
<evidence type="ECO:0000256" key="3">
    <source>
        <dbReference type="ARBA" id="ARBA00022741"/>
    </source>
</evidence>
<evidence type="ECO:0000256" key="5">
    <source>
        <dbReference type="ARBA" id="ARBA00023121"/>
    </source>
</evidence>
<evidence type="ECO:0000256" key="2">
    <source>
        <dbReference type="ARBA" id="ARBA00022705"/>
    </source>
</evidence>
<dbReference type="OrthoDB" id="9807019at2"/>
<dbReference type="InterPro" id="IPR020591">
    <property type="entry name" value="Chromosome_initiator_DnaA-like"/>
</dbReference>
<dbReference type="GO" id="GO:0003688">
    <property type="term" value="F:DNA replication origin binding"/>
    <property type="evidence" value="ECO:0007669"/>
    <property type="project" value="TreeGrafter"/>
</dbReference>
<dbReference type="GO" id="GO:0005524">
    <property type="term" value="F:ATP binding"/>
    <property type="evidence" value="ECO:0007669"/>
    <property type="project" value="UniProtKB-KW"/>
</dbReference>
<feature type="region of interest" description="Disordered" evidence="9">
    <location>
        <begin position="1"/>
        <end position="25"/>
    </location>
</feature>
<dbReference type="Gene3D" id="3.40.50.300">
    <property type="entry name" value="P-loop containing nucleotide triphosphate hydrolases"/>
    <property type="match status" value="1"/>
</dbReference>
<dbReference type="InterPro" id="IPR038454">
    <property type="entry name" value="DnaA_N_sf"/>
</dbReference>
<dbReference type="InterPro" id="IPR013159">
    <property type="entry name" value="DnaA_C"/>
</dbReference>
<evidence type="ECO:0000256" key="8">
    <source>
        <dbReference type="RuleBase" id="RU004227"/>
    </source>
</evidence>
<dbReference type="SUPFAM" id="SSF48295">
    <property type="entry name" value="TrpR-like"/>
    <property type="match status" value="1"/>
</dbReference>
<dbReference type="InterPro" id="IPR027417">
    <property type="entry name" value="P-loop_NTPase"/>
</dbReference>
<feature type="domain" description="AAA+ ATPase" evidence="10">
    <location>
        <begin position="175"/>
        <end position="311"/>
    </location>
</feature>
<evidence type="ECO:0000313" key="12">
    <source>
        <dbReference type="EMBL" id="RIJ24503.1"/>
    </source>
</evidence>
<dbReference type="GO" id="GO:0006270">
    <property type="term" value="P:DNA replication initiation"/>
    <property type="evidence" value="ECO:0007669"/>
    <property type="project" value="InterPro"/>
</dbReference>
<evidence type="ECO:0000256" key="4">
    <source>
        <dbReference type="ARBA" id="ARBA00022840"/>
    </source>
</evidence>
<dbReference type="Gene3D" id="1.10.1750.10">
    <property type="match status" value="1"/>
</dbReference>
<dbReference type="AlphaFoldDB" id="A0A399R0P6"/>
<dbReference type="InterPro" id="IPR010921">
    <property type="entry name" value="Trp_repressor/repl_initiator"/>
</dbReference>
<feature type="domain" description="Chromosomal replication initiator DnaA C-terminal" evidence="11">
    <location>
        <begin position="390"/>
        <end position="459"/>
    </location>
</feature>
<dbReference type="InterPro" id="IPR024633">
    <property type="entry name" value="DnaA_N_dom"/>
</dbReference>
<name>A0A399R0P6_9PROT</name>
<comment type="similarity">
    <text evidence="8">Belongs to the DnaA family.</text>
</comment>
<keyword evidence="6 7" id="KW-0238">DNA-binding</keyword>
<dbReference type="Proteomes" id="UP000265431">
    <property type="component" value="Unassembled WGS sequence"/>
</dbReference>
<dbReference type="GO" id="GO:0005886">
    <property type="term" value="C:plasma membrane"/>
    <property type="evidence" value="ECO:0007669"/>
    <property type="project" value="TreeGrafter"/>
</dbReference>
<evidence type="ECO:0000256" key="7">
    <source>
        <dbReference type="RuleBase" id="RU000577"/>
    </source>
</evidence>
<evidence type="ECO:0000256" key="9">
    <source>
        <dbReference type="SAM" id="MobiDB-lite"/>
    </source>
</evidence>
<keyword evidence="1" id="KW-0963">Cytoplasm</keyword>
<evidence type="ECO:0000256" key="6">
    <source>
        <dbReference type="ARBA" id="ARBA00023125"/>
    </source>
</evidence>
<dbReference type="InterPro" id="IPR003593">
    <property type="entry name" value="AAA+_ATPase"/>
</dbReference>
<proteinExistence type="inferred from homology"/>
<dbReference type="GO" id="GO:0008289">
    <property type="term" value="F:lipid binding"/>
    <property type="evidence" value="ECO:0007669"/>
    <property type="project" value="UniProtKB-KW"/>
</dbReference>
<gene>
    <name evidence="12" type="ORF">D1224_09795</name>
</gene>
<dbReference type="PANTHER" id="PTHR30050">
    <property type="entry name" value="CHROMOSOMAL REPLICATION INITIATOR PROTEIN DNAA"/>
    <property type="match status" value="1"/>
</dbReference>
<evidence type="ECO:0000259" key="11">
    <source>
        <dbReference type="SMART" id="SM00760"/>
    </source>
</evidence>
<dbReference type="Pfam" id="PF08299">
    <property type="entry name" value="Bac_DnaA_C"/>
    <property type="match status" value="1"/>
</dbReference>
<accession>A0A399R0P6</accession>
<keyword evidence="3 7" id="KW-0547">Nucleotide-binding</keyword>
<keyword evidence="13" id="KW-1185">Reference proteome</keyword>
<dbReference type="Gene3D" id="3.30.300.180">
    <property type="match status" value="1"/>
</dbReference>
<dbReference type="CDD" id="cd06571">
    <property type="entry name" value="Bac_DnaA_C"/>
    <property type="match status" value="1"/>
</dbReference>
<dbReference type="PANTHER" id="PTHR30050:SF2">
    <property type="entry name" value="CHROMOSOMAL REPLICATION INITIATOR PROTEIN DNAA"/>
    <property type="match status" value="1"/>
</dbReference>
<dbReference type="RefSeq" id="WP_119379692.1">
    <property type="nucleotide sequence ID" value="NZ_QWGB01000005.1"/>
</dbReference>
<sequence length="489" mass="54964">MGLQEESGRHESEKNTGTRRGDDHRGMDLWRTVLEDARQETSPHDFDKWISDLRFVADDNGTVLIAARDQLAYERINSQHRPMLRRAWRKADPRGRALKIACWKDIPADTRDLVAYPWTGDTEAAGQAETETPATSSPTPGRHGSAMSFETLIVGDTNRAAVRLAEVTVENKQVHADVALIYGRQGTGKTHILRSIEKAVIRQDDGRRVTYMSAEEFMTAFVDGARDGDTRRLKSQVRDNDLLLIDDLQWIANKKKTDEAFFASLRAVTAEGGRVILTADEAPGDLKGFSARMRGELMGAAAVEVGLPDQDMRRQIVSLHANLIQQGQPNFEIDEEMREKIVATVRGPGRDLCGVLYSLQSETRYGEIAPTFEMLCTVLRRQQGEYQAPSLDNIKRAAMRSYNLSKSEIESSSKSRNVCAPRQVAMYLCREMTDKSLPQIARSFCKKDHTTVIHAWRKVKGQLQTDPEMVRQVEQVREAVFDIQSEGNG</sequence>
<dbReference type="InterPro" id="IPR013317">
    <property type="entry name" value="DnaA_dom"/>
</dbReference>
<reference evidence="12 13" key="1">
    <citation type="submission" date="2018-08" db="EMBL/GenBank/DDBJ databases">
        <title>Henriciella mobilis sp. nov., isolated from seawater.</title>
        <authorList>
            <person name="Cheng H."/>
            <person name="Wu Y.-H."/>
            <person name="Xu X.-W."/>
            <person name="Guo L.-L."/>
        </authorList>
    </citation>
    <scope>NUCLEOTIDE SEQUENCE [LARGE SCALE GENOMIC DNA]</scope>
    <source>
        <strain evidence="12 13">CCUG66934</strain>
    </source>
</reference>
<dbReference type="GO" id="GO:0006275">
    <property type="term" value="P:regulation of DNA replication"/>
    <property type="evidence" value="ECO:0007669"/>
    <property type="project" value="InterPro"/>
</dbReference>
<keyword evidence="2 7" id="KW-0235">DNA replication</keyword>
<comment type="caution">
    <text evidence="12">The sequence shown here is derived from an EMBL/GenBank/DDBJ whole genome shotgun (WGS) entry which is preliminary data.</text>
</comment>
<evidence type="ECO:0000256" key="1">
    <source>
        <dbReference type="ARBA" id="ARBA00022490"/>
    </source>
</evidence>
<evidence type="ECO:0000259" key="10">
    <source>
        <dbReference type="SMART" id="SM00382"/>
    </source>
</evidence>
<evidence type="ECO:0000313" key="13">
    <source>
        <dbReference type="Proteomes" id="UP000265431"/>
    </source>
</evidence>
<keyword evidence="4 7" id="KW-0067">ATP-binding</keyword>
<comment type="function">
    <text evidence="7">Plays an essential role in the initiation and regulation of chromosomal replication. ATP-DnaA binds to the origin of replication (oriC) to initiate formation of the DNA replication initiation complex once per cell cycle. Binds the DnaA box (a 9 base pair repeat at the origin) and separates the double-stranded (ds)DNA. Forms a right-handed helical filament on oriC DNA; dsDNA binds to the exterior of the filament while single-stranded (ss)DNA is stabiized in the filament's interior. The ATP-DnaA-oriC complex binds and stabilizes one strand of the AT-rich DNA unwinding element (DUE), permitting loading of DNA polymerase. After initiation quickly degrades to an ADP-DnaA complex that is not apt for DNA replication. Binds acidic phospholipids.</text>
</comment>
<dbReference type="Pfam" id="PF11638">
    <property type="entry name" value="DnaA_N"/>
    <property type="match status" value="1"/>
</dbReference>
<keyword evidence="5" id="KW-0446">Lipid-binding</keyword>
<feature type="region of interest" description="Disordered" evidence="9">
    <location>
        <begin position="124"/>
        <end position="146"/>
    </location>
</feature>
<dbReference type="EMBL" id="QWGB01000005">
    <property type="protein sequence ID" value="RIJ24503.1"/>
    <property type="molecule type" value="Genomic_DNA"/>
</dbReference>
<dbReference type="SUPFAM" id="SSF52540">
    <property type="entry name" value="P-loop containing nucleoside triphosphate hydrolases"/>
    <property type="match status" value="1"/>
</dbReference>
<dbReference type="Pfam" id="PF00308">
    <property type="entry name" value="Bac_DnaA"/>
    <property type="match status" value="1"/>
</dbReference>
<organism evidence="12 13">
    <name type="scientific">Henriciella barbarensis</name>
    <dbReference type="NCBI Taxonomy" id="86342"/>
    <lineage>
        <taxon>Bacteria</taxon>
        <taxon>Pseudomonadati</taxon>
        <taxon>Pseudomonadota</taxon>
        <taxon>Alphaproteobacteria</taxon>
        <taxon>Hyphomonadales</taxon>
        <taxon>Hyphomonadaceae</taxon>
        <taxon>Henriciella</taxon>
    </lineage>
</organism>